<comment type="subcellular location">
    <subcellularLocation>
        <location evidence="5">Cell membrane</location>
        <topology evidence="5">Multi-pass membrane protein</topology>
    </subcellularLocation>
    <subcellularLocation>
        <location evidence="1">Membrane</location>
        <topology evidence="1">Multi-pass membrane protein</topology>
    </subcellularLocation>
</comment>
<feature type="domain" description="ABC transmembrane type-1" evidence="6">
    <location>
        <begin position="10"/>
        <end position="204"/>
    </location>
</feature>
<dbReference type="PROSITE" id="PS50928">
    <property type="entry name" value="ABC_TM1"/>
    <property type="match status" value="1"/>
</dbReference>
<evidence type="ECO:0000256" key="5">
    <source>
        <dbReference type="RuleBase" id="RU363032"/>
    </source>
</evidence>
<dbReference type="Pfam" id="PF00528">
    <property type="entry name" value="BPD_transp_1"/>
    <property type="match status" value="1"/>
</dbReference>
<evidence type="ECO:0000313" key="7">
    <source>
        <dbReference type="EMBL" id="ALL01965.1"/>
    </source>
</evidence>
<dbReference type="PATRIC" id="fig|1273541.4.peg.2043"/>
<organism evidence="7 8">
    <name type="scientific">Pyrodictium delaneyi</name>
    <dbReference type="NCBI Taxonomy" id="1273541"/>
    <lineage>
        <taxon>Archaea</taxon>
        <taxon>Thermoproteota</taxon>
        <taxon>Thermoprotei</taxon>
        <taxon>Desulfurococcales</taxon>
        <taxon>Pyrodictiaceae</taxon>
        <taxon>Pyrodictium</taxon>
    </lineage>
</organism>
<feature type="transmembrane region" description="Helical" evidence="5">
    <location>
        <begin position="79"/>
        <end position="102"/>
    </location>
</feature>
<feature type="transmembrane region" description="Helical" evidence="5">
    <location>
        <begin position="46"/>
        <end position="67"/>
    </location>
</feature>
<keyword evidence="3 5" id="KW-1133">Transmembrane helix</keyword>
<feature type="transmembrane region" description="Helical" evidence="5">
    <location>
        <begin position="186"/>
        <end position="207"/>
    </location>
</feature>
<dbReference type="AlphaFoldDB" id="A0A0P0N6L7"/>
<dbReference type="GO" id="GO:0005886">
    <property type="term" value="C:plasma membrane"/>
    <property type="evidence" value="ECO:0007669"/>
    <property type="project" value="UniProtKB-SubCell"/>
</dbReference>
<feature type="transmembrane region" description="Helical" evidence="5">
    <location>
        <begin position="12"/>
        <end position="34"/>
    </location>
</feature>
<evidence type="ECO:0000256" key="2">
    <source>
        <dbReference type="ARBA" id="ARBA00022692"/>
    </source>
</evidence>
<sequence length="213" mass="22255">MMGNELADITLRSLYVSGTATLLAALWSLPLAYMMAAKRRLQAVTAVTEALVGVPTVLVGLLLYFLLSRQGPLGFLNLLYTPTAIIVGEAVLITPLLVSVAYRVLRGAVETYGELALSLGASEAQAMALAVREAAPGLVAALVMGFSRAVGELGVALMIGGNIRGYTRTLTTAIALEVSKGEFEDAVSLGAILVVIMVAVSLGLRLVRRLGQP</sequence>
<accession>A0A0P0N6L7</accession>
<evidence type="ECO:0000313" key="8">
    <source>
        <dbReference type="Proteomes" id="UP000058613"/>
    </source>
</evidence>
<dbReference type="NCBIfam" id="NF038017">
    <property type="entry name" value="ABC_perm1"/>
    <property type="match status" value="1"/>
</dbReference>
<proteinExistence type="inferred from homology"/>
<keyword evidence="2 5" id="KW-0812">Transmembrane</keyword>
<dbReference type="CDD" id="cd06261">
    <property type="entry name" value="TM_PBP2"/>
    <property type="match status" value="1"/>
</dbReference>
<reference evidence="7 8" key="1">
    <citation type="submission" date="2015-10" db="EMBL/GenBank/DDBJ databases">
        <title>Complete genome sequence of hyperthermophilic archaeon Pyrodictium delaneyi Su06.</title>
        <authorList>
            <person name="Jung J.-H."/>
            <person name="Lin J."/>
            <person name="Holden J.F."/>
            <person name="Park C.-S."/>
        </authorList>
    </citation>
    <scope>NUCLEOTIDE SEQUENCE [LARGE SCALE GENOMIC DNA]</scope>
    <source>
        <strain evidence="7 8">Su06</strain>
    </source>
</reference>
<dbReference type="Gene3D" id="1.10.3720.10">
    <property type="entry name" value="MetI-like"/>
    <property type="match status" value="1"/>
</dbReference>
<dbReference type="InterPro" id="IPR000515">
    <property type="entry name" value="MetI-like"/>
</dbReference>
<name>A0A0P0N6L7_9CREN</name>
<dbReference type="Proteomes" id="UP000058613">
    <property type="component" value="Chromosome"/>
</dbReference>
<dbReference type="InterPro" id="IPR049783">
    <property type="entry name" value="ABC_perm_TupB-like"/>
</dbReference>
<evidence type="ECO:0000256" key="3">
    <source>
        <dbReference type="ARBA" id="ARBA00022989"/>
    </source>
</evidence>
<keyword evidence="5" id="KW-0813">Transport</keyword>
<dbReference type="PANTHER" id="PTHR43632:SF1">
    <property type="entry name" value="PERMEASE COMPONENT OF TUNGSTATE ABC TRANSPORTER"/>
    <property type="match status" value="1"/>
</dbReference>
<feature type="transmembrane region" description="Helical" evidence="5">
    <location>
        <begin position="137"/>
        <end position="159"/>
    </location>
</feature>
<dbReference type="KEGG" id="pdl:Pyrde_1922"/>
<dbReference type="GO" id="GO:0055085">
    <property type="term" value="P:transmembrane transport"/>
    <property type="evidence" value="ECO:0007669"/>
    <property type="project" value="InterPro"/>
</dbReference>
<evidence type="ECO:0000256" key="1">
    <source>
        <dbReference type="ARBA" id="ARBA00004141"/>
    </source>
</evidence>
<evidence type="ECO:0000259" key="6">
    <source>
        <dbReference type="PROSITE" id="PS50928"/>
    </source>
</evidence>
<keyword evidence="4 5" id="KW-0472">Membrane</keyword>
<dbReference type="STRING" id="1273541.Pyrde_1922"/>
<protein>
    <submittedName>
        <fullName evidence="7">ABC-type tungstate transport system, periplasmic component</fullName>
    </submittedName>
</protein>
<gene>
    <name evidence="7" type="ORF">Pyrde_1922</name>
</gene>
<comment type="similarity">
    <text evidence="5">Belongs to the binding-protein-dependent transport system permease family.</text>
</comment>
<evidence type="ECO:0000256" key="4">
    <source>
        <dbReference type="ARBA" id="ARBA00023136"/>
    </source>
</evidence>
<dbReference type="EMBL" id="CP013011">
    <property type="protein sequence ID" value="ALL01965.1"/>
    <property type="molecule type" value="Genomic_DNA"/>
</dbReference>
<dbReference type="InterPro" id="IPR035906">
    <property type="entry name" value="MetI-like_sf"/>
</dbReference>
<dbReference type="PANTHER" id="PTHR43632">
    <property type="entry name" value="PERMEASE COMPONENT OF TUNGSTATE ABC TRANSPORTER"/>
    <property type="match status" value="1"/>
</dbReference>
<dbReference type="SUPFAM" id="SSF161098">
    <property type="entry name" value="MetI-like"/>
    <property type="match status" value="1"/>
</dbReference>